<dbReference type="Proteomes" id="UP000002605">
    <property type="component" value="Chromosome 6"/>
</dbReference>
<gene>
    <name evidence="1" type="ordered locus">Cd36_60080</name>
    <name evidence="2" type="ORF">CD36_60080</name>
</gene>
<evidence type="ECO:0000313" key="3">
    <source>
        <dbReference type="Proteomes" id="UP000002605"/>
    </source>
</evidence>
<dbReference type="VEuPathDB" id="FungiDB:CD36_60080"/>
<dbReference type="OrthoDB" id="4077205at2759"/>
<dbReference type="AlphaFoldDB" id="B9WI97"/>
<reference evidence="2 3" key="1">
    <citation type="journal article" date="2009" name="Genome Res.">
        <title>Comparative genomics of the fungal pathogens Candida dubliniensis and Candida albicans.</title>
        <authorList>
            <person name="Jackson A.P."/>
            <person name="Gamble J.A."/>
            <person name="Yeomans T."/>
            <person name="Moran G.P."/>
            <person name="Saunders D."/>
            <person name="Harris D."/>
            <person name="Aslett M."/>
            <person name="Barrell J.F."/>
            <person name="Butler G."/>
            <person name="Citiulo F."/>
            <person name="Coleman D.C."/>
            <person name="de Groot P.W.J."/>
            <person name="Goodwin T.J."/>
            <person name="Quail M.A."/>
            <person name="McQuillan J."/>
            <person name="Munro C.A."/>
            <person name="Pain A."/>
            <person name="Poulter R.T."/>
            <person name="Rajandream M.A."/>
            <person name="Renauld H."/>
            <person name="Spiering M.J."/>
            <person name="Tivey A."/>
            <person name="Gow N.A.R."/>
            <person name="Barrell B."/>
            <person name="Sullivan D.J."/>
            <person name="Berriman M."/>
        </authorList>
    </citation>
    <scope>NUCLEOTIDE SEQUENCE [LARGE SCALE GENOMIC DNA]</scope>
    <source>
        <strain evidence="3">CD36 / ATCC MYA-646 / CBS 7987 / NCPF 3949 / NRRL Y-17841</strain>
    </source>
</reference>
<organism evidence="2 3">
    <name type="scientific">Candida dubliniensis (strain CD36 / ATCC MYA-646 / CBS 7987 / NCPF 3949 / NRRL Y-17841)</name>
    <name type="common">Yeast</name>
    <dbReference type="NCBI Taxonomy" id="573826"/>
    <lineage>
        <taxon>Eukaryota</taxon>
        <taxon>Fungi</taxon>
        <taxon>Dikarya</taxon>
        <taxon>Ascomycota</taxon>
        <taxon>Saccharomycotina</taxon>
        <taxon>Pichiomycetes</taxon>
        <taxon>Debaryomycetaceae</taxon>
        <taxon>Candida/Lodderomyces clade</taxon>
        <taxon>Candida</taxon>
    </lineage>
</organism>
<protein>
    <submittedName>
        <fullName evidence="2">Uncharacterized protein</fullName>
    </submittedName>
</protein>
<dbReference type="RefSeq" id="XP_002420809.1">
    <property type="nucleotide sequence ID" value="XM_002420764.1"/>
</dbReference>
<dbReference type="GeneID" id="8048514"/>
<proteinExistence type="predicted"/>
<keyword evidence="3" id="KW-1185">Reference proteome</keyword>
<accession>B9WI97</accession>
<dbReference type="KEGG" id="cdu:CD36_60080"/>
<dbReference type="CGD" id="CAL0000164752">
    <property type="gene designation" value="Cd36_60080"/>
</dbReference>
<sequence length="150" mass="16428">MDELFDANATILQLLPSTLPGLIEKPSIERSFNHDKAAVLTMLLGSKFTNALDLALSSQISGDLSNLTFTQAGLQLPTHTDMTNWYCNCIEYQSCYTSNMDITTIAGTSWIHQILGTHVLSPIPICSHILAILIIKYNPQLDLSSCVGQT</sequence>
<dbReference type="HOGENOM" id="CLU_1740273_0_0_1"/>
<evidence type="ECO:0000313" key="2">
    <source>
        <dbReference type="EMBL" id="CAX40959.1"/>
    </source>
</evidence>
<dbReference type="EMBL" id="FM992693">
    <property type="protein sequence ID" value="CAX40959.1"/>
    <property type="molecule type" value="Genomic_DNA"/>
</dbReference>
<evidence type="ECO:0000313" key="1">
    <source>
        <dbReference type="CGD" id="CAL0000164752"/>
    </source>
</evidence>
<name>B9WI97_CANDC</name>